<evidence type="ECO:0000256" key="6">
    <source>
        <dbReference type="ARBA" id="ARBA00022786"/>
    </source>
</evidence>
<dbReference type="InterPro" id="IPR013083">
    <property type="entry name" value="Znf_RING/FYVE/PHD"/>
</dbReference>
<dbReference type="GO" id="GO:0016567">
    <property type="term" value="P:protein ubiquitination"/>
    <property type="evidence" value="ECO:0007669"/>
    <property type="project" value="UniProtKB-ARBA"/>
</dbReference>
<dbReference type="GO" id="GO:0008270">
    <property type="term" value="F:zinc ion binding"/>
    <property type="evidence" value="ECO:0007669"/>
    <property type="project" value="UniProtKB-KW"/>
</dbReference>
<dbReference type="GO" id="GO:0005634">
    <property type="term" value="C:nucleus"/>
    <property type="evidence" value="ECO:0007669"/>
    <property type="project" value="TreeGrafter"/>
</dbReference>
<dbReference type="InterPro" id="IPR001841">
    <property type="entry name" value="Znf_RING"/>
</dbReference>
<dbReference type="Gene3D" id="3.30.40.10">
    <property type="entry name" value="Zinc/RING finger domain, C3HC4 (zinc finger)"/>
    <property type="match status" value="1"/>
</dbReference>
<feature type="compositionally biased region" description="Polar residues" evidence="9">
    <location>
        <begin position="522"/>
        <end position="542"/>
    </location>
</feature>
<feature type="compositionally biased region" description="Polar residues" evidence="9">
    <location>
        <begin position="497"/>
        <end position="511"/>
    </location>
</feature>
<feature type="compositionally biased region" description="Basic and acidic residues" evidence="9">
    <location>
        <begin position="449"/>
        <end position="460"/>
    </location>
</feature>
<feature type="region of interest" description="Disordered" evidence="9">
    <location>
        <begin position="81"/>
        <end position="126"/>
    </location>
</feature>
<keyword evidence="12" id="KW-1185">Reference proteome</keyword>
<keyword evidence="5 8" id="KW-0863">Zinc-finger</keyword>
<protein>
    <recommendedName>
        <fullName evidence="2">RING-type E3 ubiquitin transferase</fullName>
        <ecNumber evidence="2">2.3.2.27</ecNumber>
    </recommendedName>
</protein>
<feature type="compositionally biased region" description="Low complexity" evidence="9">
    <location>
        <begin position="437"/>
        <end position="448"/>
    </location>
</feature>
<dbReference type="Proteomes" id="UP001302126">
    <property type="component" value="Unassembled WGS sequence"/>
</dbReference>
<dbReference type="EC" id="2.3.2.27" evidence="2"/>
<dbReference type="InterPro" id="IPR051834">
    <property type="entry name" value="RING_finger_E3_ligase"/>
</dbReference>
<dbReference type="GO" id="GO:0006511">
    <property type="term" value="P:ubiquitin-dependent protein catabolic process"/>
    <property type="evidence" value="ECO:0007669"/>
    <property type="project" value="TreeGrafter"/>
</dbReference>
<comment type="caution">
    <text evidence="11">The sequence shown here is derived from an EMBL/GenBank/DDBJ whole genome shotgun (WGS) entry which is preliminary data.</text>
</comment>
<organism evidence="11 12">
    <name type="scientific">Podospora australis</name>
    <dbReference type="NCBI Taxonomy" id="1536484"/>
    <lineage>
        <taxon>Eukaryota</taxon>
        <taxon>Fungi</taxon>
        <taxon>Dikarya</taxon>
        <taxon>Ascomycota</taxon>
        <taxon>Pezizomycotina</taxon>
        <taxon>Sordariomycetes</taxon>
        <taxon>Sordariomycetidae</taxon>
        <taxon>Sordariales</taxon>
        <taxon>Podosporaceae</taxon>
        <taxon>Podospora</taxon>
    </lineage>
</organism>
<evidence type="ECO:0000256" key="8">
    <source>
        <dbReference type="PROSITE-ProRule" id="PRU00175"/>
    </source>
</evidence>
<keyword evidence="6" id="KW-0833">Ubl conjugation pathway</keyword>
<proteinExistence type="predicted"/>
<feature type="compositionally biased region" description="Polar residues" evidence="9">
    <location>
        <begin position="466"/>
        <end position="476"/>
    </location>
</feature>
<accession>A0AAN6X169</accession>
<feature type="compositionally biased region" description="Basic and acidic residues" evidence="9">
    <location>
        <begin position="417"/>
        <end position="434"/>
    </location>
</feature>
<feature type="region of interest" description="Disordered" evidence="9">
    <location>
        <begin position="209"/>
        <end position="241"/>
    </location>
</feature>
<reference evidence="11" key="1">
    <citation type="journal article" date="2023" name="Mol. Phylogenet. Evol.">
        <title>Genome-scale phylogeny and comparative genomics of the fungal order Sordariales.</title>
        <authorList>
            <person name="Hensen N."/>
            <person name="Bonometti L."/>
            <person name="Westerberg I."/>
            <person name="Brannstrom I.O."/>
            <person name="Guillou S."/>
            <person name="Cros-Aarteil S."/>
            <person name="Calhoun S."/>
            <person name="Haridas S."/>
            <person name="Kuo A."/>
            <person name="Mondo S."/>
            <person name="Pangilinan J."/>
            <person name="Riley R."/>
            <person name="LaButti K."/>
            <person name="Andreopoulos B."/>
            <person name="Lipzen A."/>
            <person name="Chen C."/>
            <person name="Yan M."/>
            <person name="Daum C."/>
            <person name="Ng V."/>
            <person name="Clum A."/>
            <person name="Steindorff A."/>
            <person name="Ohm R.A."/>
            <person name="Martin F."/>
            <person name="Silar P."/>
            <person name="Natvig D.O."/>
            <person name="Lalanne C."/>
            <person name="Gautier V."/>
            <person name="Ament-Velasquez S.L."/>
            <person name="Kruys A."/>
            <person name="Hutchinson M.I."/>
            <person name="Powell A.J."/>
            <person name="Barry K."/>
            <person name="Miller A.N."/>
            <person name="Grigoriev I.V."/>
            <person name="Debuchy R."/>
            <person name="Gladieux P."/>
            <person name="Hiltunen Thoren M."/>
            <person name="Johannesson H."/>
        </authorList>
    </citation>
    <scope>NUCLEOTIDE SEQUENCE</scope>
    <source>
        <strain evidence="11">PSN309</strain>
    </source>
</reference>
<dbReference type="PANTHER" id="PTHR45931:SF3">
    <property type="entry name" value="RING ZINC FINGER-CONTAINING PROTEIN"/>
    <property type="match status" value="1"/>
</dbReference>
<dbReference type="PROSITE" id="PS50089">
    <property type="entry name" value="ZF_RING_2"/>
    <property type="match status" value="1"/>
</dbReference>
<evidence type="ECO:0000256" key="3">
    <source>
        <dbReference type="ARBA" id="ARBA00022679"/>
    </source>
</evidence>
<dbReference type="FunFam" id="3.30.40.10:FF:000127">
    <property type="entry name" value="E3 ubiquitin-protein ligase RNF181"/>
    <property type="match status" value="1"/>
</dbReference>
<dbReference type="AlphaFoldDB" id="A0AAN6X169"/>
<dbReference type="SUPFAM" id="SSF57850">
    <property type="entry name" value="RING/U-box"/>
    <property type="match status" value="1"/>
</dbReference>
<name>A0AAN6X169_9PEZI</name>
<dbReference type="SMART" id="SM00184">
    <property type="entry name" value="RING"/>
    <property type="match status" value="1"/>
</dbReference>
<keyword evidence="4" id="KW-0479">Metal-binding</keyword>
<dbReference type="Pfam" id="PF13639">
    <property type="entry name" value="zf-RING_2"/>
    <property type="match status" value="1"/>
</dbReference>
<evidence type="ECO:0000256" key="2">
    <source>
        <dbReference type="ARBA" id="ARBA00012483"/>
    </source>
</evidence>
<evidence type="ECO:0000313" key="12">
    <source>
        <dbReference type="Proteomes" id="UP001302126"/>
    </source>
</evidence>
<feature type="region of interest" description="Disordered" evidence="9">
    <location>
        <begin position="162"/>
        <end position="181"/>
    </location>
</feature>
<comment type="catalytic activity">
    <reaction evidence="1">
        <text>S-ubiquitinyl-[E2 ubiquitin-conjugating enzyme]-L-cysteine + [acceptor protein]-L-lysine = [E2 ubiquitin-conjugating enzyme]-L-cysteine + N(6)-ubiquitinyl-[acceptor protein]-L-lysine.</text>
        <dbReference type="EC" id="2.3.2.27"/>
    </reaction>
</comment>
<evidence type="ECO:0000256" key="4">
    <source>
        <dbReference type="ARBA" id="ARBA00022723"/>
    </source>
</evidence>
<dbReference type="EMBL" id="MU864356">
    <property type="protein sequence ID" value="KAK4192000.1"/>
    <property type="molecule type" value="Genomic_DNA"/>
</dbReference>
<dbReference type="CDD" id="cd16454">
    <property type="entry name" value="RING-H2_PA-TM-RING"/>
    <property type="match status" value="1"/>
</dbReference>
<reference evidence="11" key="2">
    <citation type="submission" date="2023-05" db="EMBL/GenBank/DDBJ databases">
        <authorList>
            <consortium name="Lawrence Berkeley National Laboratory"/>
            <person name="Steindorff A."/>
            <person name="Hensen N."/>
            <person name="Bonometti L."/>
            <person name="Westerberg I."/>
            <person name="Brannstrom I.O."/>
            <person name="Guillou S."/>
            <person name="Cros-Aarteil S."/>
            <person name="Calhoun S."/>
            <person name="Haridas S."/>
            <person name="Kuo A."/>
            <person name="Mondo S."/>
            <person name="Pangilinan J."/>
            <person name="Riley R."/>
            <person name="Labutti K."/>
            <person name="Andreopoulos B."/>
            <person name="Lipzen A."/>
            <person name="Chen C."/>
            <person name="Yanf M."/>
            <person name="Daum C."/>
            <person name="Ng V."/>
            <person name="Clum A."/>
            <person name="Ohm R."/>
            <person name="Martin F."/>
            <person name="Silar P."/>
            <person name="Natvig D."/>
            <person name="Lalanne C."/>
            <person name="Gautier V."/>
            <person name="Ament-Velasquez S.L."/>
            <person name="Kruys A."/>
            <person name="Hutchinson M.I."/>
            <person name="Powell A.J."/>
            <person name="Barry K."/>
            <person name="Miller A.N."/>
            <person name="Grigoriev I.V."/>
            <person name="Debuchy R."/>
            <person name="Gladieux P."/>
            <person name="Thoren M.H."/>
            <person name="Johannesson H."/>
        </authorList>
    </citation>
    <scope>NUCLEOTIDE SEQUENCE</scope>
    <source>
        <strain evidence="11">PSN309</strain>
    </source>
</reference>
<dbReference type="GO" id="GO:0061630">
    <property type="term" value="F:ubiquitin protein ligase activity"/>
    <property type="evidence" value="ECO:0007669"/>
    <property type="project" value="UniProtKB-EC"/>
</dbReference>
<evidence type="ECO:0000256" key="7">
    <source>
        <dbReference type="ARBA" id="ARBA00022833"/>
    </source>
</evidence>
<feature type="compositionally biased region" description="Low complexity" evidence="9">
    <location>
        <begin position="477"/>
        <end position="491"/>
    </location>
</feature>
<gene>
    <name evidence="11" type="ORF">QBC35DRAFT_260314</name>
</gene>
<feature type="compositionally biased region" description="Gly residues" evidence="9">
    <location>
        <begin position="563"/>
        <end position="575"/>
    </location>
</feature>
<evidence type="ECO:0000256" key="9">
    <source>
        <dbReference type="SAM" id="MobiDB-lite"/>
    </source>
</evidence>
<feature type="compositionally biased region" description="Low complexity" evidence="9">
    <location>
        <begin position="364"/>
        <end position="404"/>
    </location>
</feature>
<feature type="domain" description="RING-type" evidence="10">
    <location>
        <begin position="313"/>
        <end position="354"/>
    </location>
</feature>
<feature type="compositionally biased region" description="Low complexity" evidence="9">
    <location>
        <begin position="172"/>
        <end position="181"/>
    </location>
</feature>
<feature type="compositionally biased region" description="Low complexity" evidence="9">
    <location>
        <begin position="551"/>
        <end position="562"/>
    </location>
</feature>
<feature type="region of interest" description="Disordered" evidence="9">
    <location>
        <begin position="358"/>
        <end position="606"/>
    </location>
</feature>
<evidence type="ECO:0000259" key="10">
    <source>
        <dbReference type="PROSITE" id="PS50089"/>
    </source>
</evidence>
<evidence type="ECO:0000256" key="5">
    <source>
        <dbReference type="ARBA" id="ARBA00022771"/>
    </source>
</evidence>
<dbReference type="PANTHER" id="PTHR45931">
    <property type="entry name" value="SI:CH211-59O9.10"/>
    <property type="match status" value="1"/>
</dbReference>
<keyword evidence="3" id="KW-0808">Transferase</keyword>
<evidence type="ECO:0000313" key="11">
    <source>
        <dbReference type="EMBL" id="KAK4192000.1"/>
    </source>
</evidence>
<keyword evidence="7" id="KW-0862">Zinc</keyword>
<evidence type="ECO:0000256" key="1">
    <source>
        <dbReference type="ARBA" id="ARBA00000900"/>
    </source>
</evidence>
<sequence>MASFFNPRPRHLDATLGREVVYCHTCSHEWYRDESPSLSIVCPSCEGEITEIIELDSENDPRYDNGMGSFPNIFAGSRGGNPEIFGDDDYRDPFGPGSSPFRPTVPGSDRRRPNDGQRPGGPPGNDVLSRFLEMMMDDLGGGRVIRDAQGPGDLFAHAHAGEQRGGPRIHRTTYTSGPNTTTSVTFTSGPMPIRLDGDGPRPINFANLFGSLMGDPHSSAGPSNANQPPRGDGPGPGVRPPLGFAHLLASILSPGGFNGDAVYSQEELDRIITELMEHSPSNGPPPASQSAIENLEKKIVNDEMLGTDGRAECTICMDELNKGDEVTVLPCTHWYHGECVTLWLKEHNTCPICRKPVESQDAARNNSPRSPRSPGPQQSEAGPSSSAAAASTSGSSSSPRSEPNPNSPFPSMADFFRNSRERTSQRERETERGGEGSSSPRQSSNPTPRLEDIRRQRLESIRQAAGLSTDQTSTGHSSGYSSQRRSSVSPPGAWPENGTQSRVRSPSYSQTRENDGAYFGNPPSSTLFENMTNNRRSYATPSREQRESQQNSNRGSGRDNSGNGNGGSSGGGSSGHGLFSWVRDHFGRGSGNNSNNNNADKDRRRQ</sequence>